<proteinExistence type="predicted"/>
<dbReference type="EMBL" id="CM042048">
    <property type="protein sequence ID" value="KAI3757825.1"/>
    <property type="molecule type" value="Genomic_DNA"/>
</dbReference>
<name>A0ACB9EGI8_ARCLA</name>
<sequence length="83" mass="9861">MHWSFLIPFLVFMTYFNILNFFAEKSRGFFRRPIWFRLSPNYLGLAITTFHPSLISHEPVDSHQGRKAAQVLQSPHEYDLSLF</sequence>
<dbReference type="Proteomes" id="UP001055879">
    <property type="component" value="Linkage Group LG02"/>
</dbReference>
<keyword evidence="2" id="KW-1185">Reference proteome</keyword>
<evidence type="ECO:0000313" key="1">
    <source>
        <dbReference type="EMBL" id="KAI3757825.1"/>
    </source>
</evidence>
<evidence type="ECO:0000313" key="2">
    <source>
        <dbReference type="Proteomes" id="UP001055879"/>
    </source>
</evidence>
<organism evidence="1 2">
    <name type="scientific">Arctium lappa</name>
    <name type="common">Greater burdock</name>
    <name type="synonym">Lappa major</name>
    <dbReference type="NCBI Taxonomy" id="4217"/>
    <lineage>
        <taxon>Eukaryota</taxon>
        <taxon>Viridiplantae</taxon>
        <taxon>Streptophyta</taxon>
        <taxon>Embryophyta</taxon>
        <taxon>Tracheophyta</taxon>
        <taxon>Spermatophyta</taxon>
        <taxon>Magnoliopsida</taxon>
        <taxon>eudicotyledons</taxon>
        <taxon>Gunneridae</taxon>
        <taxon>Pentapetalae</taxon>
        <taxon>asterids</taxon>
        <taxon>campanulids</taxon>
        <taxon>Asterales</taxon>
        <taxon>Asteraceae</taxon>
        <taxon>Carduoideae</taxon>
        <taxon>Cardueae</taxon>
        <taxon>Arctiinae</taxon>
        <taxon>Arctium</taxon>
    </lineage>
</organism>
<protein>
    <submittedName>
        <fullName evidence="1">Uncharacterized protein</fullName>
    </submittedName>
</protein>
<accession>A0ACB9EGI8</accession>
<reference evidence="2" key="1">
    <citation type="journal article" date="2022" name="Mol. Ecol. Resour.">
        <title>The genomes of chicory, endive, great burdock and yacon provide insights into Asteraceae palaeo-polyploidization history and plant inulin production.</title>
        <authorList>
            <person name="Fan W."/>
            <person name="Wang S."/>
            <person name="Wang H."/>
            <person name="Wang A."/>
            <person name="Jiang F."/>
            <person name="Liu H."/>
            <person name="Zhao H."/>
            <person name="Xu D."/>
            <person name="Zhang Y."/>
        </authorList>
    </citation>
    <scope>NUCLEOTIDE SEQUENCE [LARGE SCALE GENOMIC DNA]</scope>
    <source>
        <strain evidence="2">cv. Niubang</strain>
    </source>
</reference>
<comment type="caution">
    <text evidence="1">The sequence shown here is derived from an EMBL/GenBank/DDBJ whole genome shotgun (WGS) entry which is preliminary data.</text>
</comment>
<reference evidence="1 2" key="2">
    <citation type="journal article" date="2022" name="Mol. Ecol. Resour.">
        <title>The genomes of chicory, endive, great burdock and yacon provide insights into Asteraceae paleo-polyploidization history and plant inulin production.</title>
        <authorList>
            <person name="Fan W."/>
            <person name="Wang S."/>
            <person name="Wang H."/>
            <person name="Wang A."/>
            <person name="Jiang F."/>
            <person name="Liu H."/>
            <person name="Zhao H."/>
            <person name="Xu D."/>
            <person name="Zhang Y."/>
        </authorList>
    </citation>
    <scope>NUCLEOTIDE SEQUENCE [LARGE SCALE GENOMIC DNA]</scope>
    <source>
        <strain evidence="2">cv. Niubang</strain>
    </source>
</reference>
<gene>
    <name evidence="1" type="ORF">L6452_05368</name>
</gene>